<dbReference type="PANTHER" id="PTHR37984">
    <property type="entry name" value="PROTEIN CBG26694"/>
    <property type="match status" value="1"/>
</dbReference>
<proteinExistence type="predicted"/>
<keyword evidence="4" id="KW-1185">Reference proteome</keyword>
<dbReference type="InterPro" id="IPR001584">
    <property type="entry name" value="Integrase_cat-core"/>
</dbReference>
<dbReference type="Proteomes" id="UP000036403">
    <property type="component" value="Unassembled WGS sequence"/>
</dbReference>
<dbReference type="AlphaFoldDB" id="A0A0J7K3Y0"/>
<dbReference type="Pfam" id="PF17921">
    <property type="entry name" value="Integrase_H2C2"/>
    <property type="match status" value="1"/>
</dbReference>
<dbReference type="InterPro" id="IPR036397">
    <property type="entry name" value="RNaseH_sf"/>
</dbReference>
<dbReference type="Gene3D" id="3.30.420.10">
    <property type="entry name" value="Ribonuclease H-like superfamily/Ribonuclease H"/>
    <property type="match status" value="1"/>
</dbReference>
<dbReference type="GO" id="GO:0015074">
    <property type="term" value="P:DNA integration"/>
    <property type="evidence" value="ECO:0007669"/>
    <property type="project" value="InterPro"/>
</dbReference>
<evidence type="ECO:0000256" key="1">
    <source>
        <dbReference type="ARBA" id="ARBA00012493"/>
    </source>
</evidence>
<dbReference type="STRING" id="67767.A0A0J7K3Y0"/>
<dbReference type="PaxDb" id="67767-A0A0J7K3Y0"/>
<dbReference type="PANTHER" id="PTHR37984:SF15">
    <property type="entry name" value="INTEGRASE CATALYTIC DOMAIN-CONTAINING PROTEIN"/>
    <property type="match status" value="1"/>
</dbReference>
<reference evidence="3 4" key="1">
    <citation type="submission" date="2015-04" db="EMBL/GenBank/DDBJ databases">
        <title>Lasius niger genome sequencing.</title>
        <authorList>
            <person name="Konorov E.A."/>
            <person name="Nikitin M.A."/>
            <person name="Kirill M.V."/>
            <person name="Chang P."/>
        </authorList>
    </citation>
    <scope>NUCLEOTIDE SEQUENCE [LARGE SCALE GENOMIC DNA]</scope>
    <source>
        <tissue evidence="3">Whole</tissue>
    </source>
</reference>
<dbReference type="OrthoDB" id="7553794at2759"/>
<dbReference type="GO" id="GO:0003676">
    <property type="term" value="F:nucleic acid binding"/>
    <property type="evidence" value="ECO:0007669"/>
    <property type="project" value="InterPro"/>
</dbReference>
<dbReference type="EC" id="2.7.7.49" evidence="1"/>
<dbReference type="PROSITE" id="PS50994">
    <property type="entry name" value="INTEGRASE"/>
    <property type="match status" value="1"/>
</dbReference>
<dbReference type="SUPFAM" id="SSF53098">
    <property type="entry name" value="Ribonuclease H-like"/>
    <property type="match status" value="1"/>
</dbReference>
<dbReference type="EMBL" id="LBMM01014602">
    <property type="protein sequence ID" value="KMQ85118.1"/>
    <property type="molecule type" value="Genomic_DNA"/>
</dbReference>
<dbReference type="InterPro" id="IPR012337">
    <property type="entry name" value="RNaseH-like_sf"/>
</dbReference>
<evidence type="ECO:0000313" key="3">
    <source>
        <dbReference type="EMBL" id="KMQ85118.1"/>
    </source>
</evidence>
<evidence type="ECO:0000313" key="4">
    <source>
        <dbReference type="Proteomes" id="UP000036403"/>
    </source>
</evidence>
<dbReference type="GO" id="GO:0003964">
    <property type="term" value="F:RNA-directed DNA polymerase activity"/>
    <property type="evidence" value="ECO:0007669"/>
    <property type="project" value="UniProtKB-EC"/>
</dbReference>
<comment type="caution">
    <text evidence="3">The sequence shown here is derived from an EMBL/GenBank/DDBJ whole genome shotgun (WGS) entry which is preliminary data.</text>
</comment>
<dbReference type="Gene3D" id="1.10.340.70">
    <property type="match status" value="1"/>
</dbReference>
<dbReference type="Pfam" id="PF00665">
    <property type="entry name" value="rve"/>
    <property type="match status" value="1"/>
</dbReference>
<sequence>MDHVSLRWLMSFKDLKGQLARWLERLQEYEFEIIHRRGLIHKNADGLSRRQCELFGCEYCAKVEKKNIEELRKSVARIILVGETLQDWRKEQIEDPSISFIYRGKETGIRPSRLEIPTRDVAARIYWSYWNALSLKDGVLYRKWKAPSLKSSIFQLIVPRNRINQILEETHDSSSGGHFGVNKTLEKIRKRFYWATCKQDVEQWCKTCKICISKKGPLGKGKSPLQIYNVGAPFERLQMDILGPLPITTSGNRYLLVIVDCFTKWVEAFPLKNIKARTVAEVFVSQIISRHGVTLEVHTDQGKNFESKLFAELMNLLIIRKTRTTALHPQSDGQVERQH</sequence>
<protein>
    <recommendedName>
        <fullName evidence="1">RNA-directed DNA polymerase</fullName>
        <ecNumber evidence="1">2.7.7.49</ecNumber>
    </recommendedName>
</protein>
<evidence type="ECO:0000259" key="2">
    <source>
        <dbReference type="PROSITE" id="PS50994"/>
    </source>
</evidence>
<feature type="domain" description="Integrase catalytic" evidence="2">
    <location>
        <begin position="229"/>
        <end position="339"/>
    </location>
</feature>
<gene>
    <name evidence="3" type="ORF">RF55_16524</name>
</gene>
<organism evidence="3 4">
    <name type="scientific">Lasius niger</name>
    <name type="common">Black garden ant</name>
    <dbReference type="NCBI Taxonomy" id="67767"/>
    <lineage>
        <taxon>Eukaryota</taxon>
        <taxon>Metazoa</taxon>
        <taxon>Ecdysozoa</taxon>
        <taxon>Arthropoda</taxon>
        <taxon>Hexapoda</taxon>
        <taxon>Insecta</taxon>
        <taxon>Pterygota</taxon>
        <taxon>Neoptera</taxon>
        <taxon>Endopterygota</taxon>
        <taxon>Hymenoptera</taxon>
        <taxon>Apocrita</taxon>
        <taxon>Aculeata</taxon>
        <taxon>Formicoidea</taxon>
        <taxon>Formicidae</taxon>
        <taxon>Formicinae</taxon>
        <taxon>Lasius</taxon>
        <taxon>Lasius</taxon>
    </lineage>
</organism>
<name>A0A0J7K3Y0_LASNI</name>
<dbReference type="InterPro" id="IPR041588">
    <property type="entry name" value="Integrase_H2C2"/>
</dbReference>
<dbReference type="FunFam" id="1.10.340.70:FF:000001">
    <property type="entry name" value="Retrovirus-related Pol polyprotein from transposon gypsy-like Protein"/>
    <property type="match status" value="1"/>
</dbReference>
<dbReference type="InterPro" id="IPR050951">
    <property type="entry name" value="Retrovirus_Pol_polyprotein"/>
</dbReference>
<accession>A0A0J7K3Y0</accession>